<accession>A0A919FHB9</accession>
<sequence>MTPVDLTAVAAVLPGPWSSRPLAEIGDARVKVLRMSGAGLPQESHPTAEALMVLDGRLELEVAGRLVPVLAGQLYVVPADTPHAVRAGSHGTLLIVERG</sequence>
<evidence type="ECO:0000259" key="1">
    <source>
        <dbReference type="Pfam" id="PF07883"/>
    </source>
</evidence>
<dbReference type="InterPro" id="IPR014710">
    <property type="entry name" value="RmlC-like_jellyroll"/>
</dbReference>
<dbReference type="Gene3D" id="2.60.120.10">
    <property type="entry name" value="Jelly Rolls"/>
    <property type="match status" value="1"/>
</dbReference>
<proteinExistence type="predicted"/>
<dbReference type="Pfam" id="PF07883">
    <property type="entry name" value="Cupin_2"/>
    <property type="match status" value="1"/>
</dbReference>
<reference evidence="2" key="2">
    <citation type="submission" date="2020-09" db="EMBL/GenBank/DDBJ databases">
        <authorList>
            <person name="Sun Q."/>
            <person name="Ohkuma M."/>
        </authorList>
    </citation>
    <scope>NUCLEOTIDE SEQUENCE</scope>
    <source>
        <strain evidence="2">JCM 4646</strain>
    </source>
</reference>
<dbReference type="InterPro" id="IPR011051">
    <property type="entry name" value="RmlC_Cupin_sf"/>
</dbReference>
<dbReference type="Proteomes" id="UP000617734">
    <property type="component" value="Unassembled WGS sequence"/>
</dbReference>
<dbReference type="GeneID" id="95352297"/>
<name>A0A919FHB9_9ACTN</name>
<dbReference type="AlphaFoldDB" id="A0A919FHB9"/>
<dbReference type="EMBL" id="BNBO01000006">
    <property type="protein sequence ID" value="GHH65499.1"/>
    <property type="molecule type" value="Genomic_DNA"/>
</dbReference>
<evidence type="ECO:0000313" key="3">
    <source>
        <dbReference type="Proteomes" id="UP000617734"/>
    </source>
</evidence>
<dbReference type="SUPFAM" id="SSF51182">
    <property type="entry name" value="RmlC-like cupins"/>
    <property type="match status" value="1"/>
</dbReference>
<keyword evidence="3" id="KW-1185">Reference proteome</keyword>
<evidence type="ECO:0000313" key="2">
    <source>
        <dbReference type="EMBL" id="GHH65499.1"/>
    </source>
</evidence>
<comment type="caution">
    <text evidence="2">The sequence shown here is derived from an EMBL/GenBank/DDBJ whole genome shotgun (WGS) entry which is preliminary data.</text>
</comment>
<dbReference type="RefSeq" id="WP_190210270.1">
    <property type="nucleotide sequence ID" value="NZ_BNBO01000006.1"/>
</dbReference>
<gene>
    <name evidence="2" type="ORF">GCM10018781_18110</name>
</gene>
<reference evidence="2" key="1">
    <citation type="journal article" date="2014" name="Int. J. Syst. Evol. Microbiol.">
        <title>Complete genome sequence of Corynebacterium casei LMG S-19264T (=DSM 44701T), isolated from a smear-ripened cheese.</title>
        <authorList>
            <consortium name="US DOE Joint Genome Institute (JGI-PGF)"/>
            <person name="Walter F."/>
            <person name="Albersmeier A."/>
            <person name="Kalinowski J."/>
            <person name="Ruckert C."/>
        </authorList>
    </citation>
    <scope>NUCLEOTIDE SEQUENCE</scope>
    <source>
        <strain evidence="2">JCM 4646</strain>
    </source>
</reference>
<feature type="domain" description="Cupin type-2" evidence="1">
    <location>
        <begin position="37"/>
        <end position="93"/>
    </location>
</feature>
<organism evidence="2 3">
    <name type="scientific">Kitasatospora indigofera</name>
    <dbReference type="NCBI Taxonomy" id="67307"/>
    <lineage>
        <taxon>Bacteria</taxon>
        <taxon>Bacillati</taxon>
        <taxon>Actinomycetota</taxon>
        <taxon>Actinomycetes</taxon>
        <taxon>Kitasatosporales</taxon>
        <taxon>Streptomycetaceae</taxon>
        <taxon>Kitasatospora</taxon>
    </lineage>
</organism>
<protein>
    <recommendedName>
        <fullName evidence="1">Cupin type-2 domain-containing protein</fullName>
    </recommendedName>
</protein>
<dbReference type="InterPro" id="IPR013096">
    <property type="entry name" value="Cupin_2"/>
</dbReference>